<comment type="subcellular location">
    <subcellularLocation>
        <location evidence="1">Cell membrane</location>
        <topology evidence="1">Multi-pass membrane protein</topology>
    </subcellularLocation>
</comment>
<dbReference type="AlphaFoldDB" id="A0A401ZML7"/>
<evidence type="ECO:0000256" key="2">
    <source>
        <dbReference type="ARBA" id="ARBA00022692"/>
    </source>
</evidence>
<dbReference type="PROSITE" id="PS50929">
    <property type="entry name" value="ABC_TM1F"/>
    <property type="match status" value="1"/>
</dbReference>
<comment type="caution">
    <text evidence="10">The sequence shown here is derived from an EMBL/GenBank/DDBJ whole genome shotgun (WGS) entry which is preliminary data.</text>
</comment>
<dbReference type="InterPro" id="IPR039421">
    <property type="entry name" value="Type_1_exporter"/>
</dbReference>
<name>A0A401ZML7_9CHLR</name>
<evidence type="ECO:0000256" key="3">
    <source>
        <dbReference type="ARBA" id="ARBA00022741"/>
    </source>
</evidence>
<evidence type="ECO:0000259" key="8">
    <source>
        <dbReference type="PROSITE" id="PS50893"/>
    </source>
</evidence>
<proteinExistence type="predicted"/>
<dbReference type="SUPFAM" id="SSF52540">
    <property type="entry name" value="P-loop containing nucleoside triphosphate hydrolases"/>
    <property type="match status" value="1"/>
</dbReference>
<keyword evidence="5 7" id="KW-1133">Transmembrane helix</keyword>
<dbReference type="InterPro" id="IPR003593">
    <property type="entry name" value="AAA+_ATPase"/>
</dbReference>
<dbReference type="GO" id="GO:0016887">
    <property type="term" value="F:ATP hydrolysis activity"/>
    <property type="evidence" value="ECO:0007669"/>
    <property type="project" value="InterPro"/>
</dbReference>
<evidence type="ECO:0000256" key="6">
    <source>
        <dbReference type="ARBA" id="ARBA00023136"/>
    </source>
</evidence>
<keyword evidence="2 7" id="KW-0812">Transmembrane</keyword>
<organism evidence="10 11">
    <name type="scientific">Dictyobacter aurantiacus</name>
    <dbReference type="NCBI Taxonomy" id="1936993"/>
    <lineage>
        <taxon>Bacteria</taxon>
        <taxon>Bacillati</taxon>
        <taxon>Chloroflexota</taxon>
        <taxon>Ktedonobacteria</taxon>
        <taxon>Ktedonobacterales</taxon>
        <taxon>Dictyobacteraceae</taxon>
        <taxon>Dictyobacter</taxon>
    </lineage>
</organism>
<keyword evidence="11" id="KW-1185">Reference proteome</keyword>
<dbReference type="SMART" id="SM00382">
    <property type="entry name" value="AAA"/>
    <property type="match status" value="1"/>
</dbReference>
<dbReference type="InterPro" id="IPR011527">
    <property type="entry name" value="ABC1_TM_dom"/>
</dbReference>
<feature type="transmembrane region" description="Helical" evidence="7">
    <location>
        <begin position="242"/>
        <end position="263"/>
    </location>
</feature>
<dbReference type="GO" id="GO:0005524">
    <property type="term" value="F:ATP binding"/>
    <property type="evidence" value="ECO:0007669"/>
    <property type="project" value="UniProtKB-KW"/>
</dbReference>
<evidence type="ECO:0000313" key="10">
    <source>
        <dbReference type="EMBL" id="GCE08105.1"/>
    </source>
</evidence>
<dbReference type="InterPro" id="IPR036640">
    <property type="entry name" value="ABC1_TM_sf"/>
</dbReference>
<dbReference type="Gene3D" id="1.20.1560.10">
    <property type="entry name" value="ABC transporter type 1, transmembrane domain"/>
    <property type="match status" value="1"/>
</dbReference>
<dbReference type="Pfam" id="PF00005">
    <property type="entry name" value="ABC_tran"/>
    <property type="match status" value="1"/>
</dbReference>
<evidence type="ECO:0000256" key="1">
    <source>
        <dbReference type="ARBA" id="ARBA00004651"/>
    </source>
</evidence>
<dbReference type="RefSeq" id="WP_126600424.1">
    <property type="nucleotide sequence ID" value="NZ_BIFQ01000002.1"/>
</dbReference>
<dbReference type="Proteomes" id="UP000287224">
    <property type="component" value="Unassembled WGS sequence"/>
</dbReference>
<feature type="transmembrane region" description="Helical" evidence="7">
    <location>
        <begin position="24"/>
        <end position="46"/>
    </location>
</feature>
<gene>
    <name evidence="10" type="ORF">KDAU_54340</name>
</gene>
<dbReference type="SUPFAM" id="SSF90123">
    <property type="entry name" value="ABC transporter transmembrane region"/>
    <property type="match status" value="1"/>
</dbReference>
<reference evidence="11" key="1">
    <citation type="submission" date="2018-12" db="EMBL/GenBank/DDBJ databases">
        <title>Tengunoibacter tsumagoiensis gen. nov., sp. nov., Dictyobacter kobayashii sp. nov., D. alpinus sp. nov., and D. joshuensis sp. nov. and description of Dictyobacteraceae fam. nov. within the order Ktedonobacterales isolated from Tengu-no-mugimeshi.</title>
        <authorList>
            <person name="Wang C.M."/>
            <person name="Zheng Y."/>
            <person name="Sakai Y."/>
            <person name="Toyoda A."/>
            <person name="Minakuchi Y."/>
            <person name="Abe K."/>
            <person name="Yokota A."/>
            <person name="Yabe S."/>
        </authorList>
    </citation>
    <scope>NUCLEOTIDE SEQUENCE [LARGE SCALE GENOMIC DNA]</scope>
    <source>
        <strain evidence="11">S-27</strain>
    </source>
</reference>
<dbReference type="InterPro" id="IPR027417">
    <property type="entry name" value="P-loop_NTPase"/>
</dbReference>
<dbReference type="PANTHER" id="PTHR24221">
    <property type="entry name" value="ATP-BINDING CASSETTE SUB-FAMILY B"/>
    <property type="match status" value="1"/>
</dbReference>
<evidence type="ECO:0000256" key="4">
    <source>
        <dbReference type="ARBA" id="ARBA00022840"/>
    </source>
</evidence>
<dbReference type="InterPro" id="IPR003439">
    <property type="entry name" value="ABC_transporter-like_ATP-bd"/>
</dbReference>
<dbReference type="PANTHER" id="PTHR24221:SF423">
    <property type="entry name" value="ABC TRANSPORTER"/>
    <property type="match status" value="1"/>
</dbReference>
<sequence>MTTKLYLMLGGLLRYRLFYEIRGVVIGLLGNGATIAFGLLLQRLFATLSQRPHFDLRLGLILLALFALTMLTMGMTFIGFDNTLKVHYPVRGLLSRNVLAHLFKQPGARALNMTAGEALNILRDDTETVAYAPGLNQSGPMVGALVALVILWRLNALITMAVLIPLLLVVVLGRMWMKSVAKYREASREATGQVTGMAGEILGAAQAIQVAGAEQPVVAHFRRLSQLQLVQMLRERLQNDTVNAVLGNTVGLGTGLVLFLAALNAHSTHLGIGDLALFIFYMEYITSALTGLGENLGKYAQVRIAFERLLRLMQARGRQERLLVERHPVSLKKGPLPVEDIPLDPQSDALELVTATQLAYHYSASSKGIESIDLRLPRGTLTAIVGRVGSGKTTLVRTLLGQLPRQGGEIHWNGKPVQDAAAFFVPPRAAYTPQVPHLFSDTLQENILLGQDEANIDLSQVLQQAVLEQDVAAFAQGTQTEIGSRGMKLSGGQAQRTAAARMLARPAQLLVLDDPGSALDGGTEKQLWERLFGRREQTYLVVTHRRAVLQRADQIIVLKDGRMEAQGTLNELLASSSEMRLLWAESQQDSVPAANET</sequence>
<feature type="transmembrane region" description="Helical" evidence="7">
    <location>
        <begin position="58"/>
        <end position="80"/>
    </location>
</feature>
<feature type="domain" description="ABC transporter" evidence="8">
    <location>
        <begin position="353"/>
        <end position="585"/>
    </location>
</feature>
<protein>
    <submittedName>
        <fullName evidence="10">HlyB/MsbA family ABC transporter</fullName>
    </submittedName>
</protein>
<evidence type="ECO:0000256" key="5">
    <source>
        <dbReference type="ARBA" id="ARBA00022989"/>
    </source>
</evidence>
<keyword evidence="3" id="KW-0547">Nucleotide-binding</keyword>
<evidence type="ECO:0000313" key="11">
    <source>
        <dbReference type="Proteomes" id="UP000287224"/>
    </source>
</evidence>
<dbReference type="EMBL" id="BIFQ01000002">
    <property type="protein sequence ID" value="GCE08105.1"/>
    <property type="molecule type" value="Genomic_DNA"/>
</dbReference>
<dbReference type="GO" id="GO:0140359">
    <property type="term" value="F:ABC-type transporter activity"/>
    <property type="evidence" value="ECO:0007669"/>
    <property type="project" value="InterPro"/>
</dbReference>
<accession>A0A401ZML7</accession>
<feature type="domain" description="ABC transmembrane type-1" evidence="9">
    <location>
        <begin position="23"/>
        <end position="301"/>
    </location>
</feature>
<keyword evidence="6 7" id="KW-0472">Membrane</keyword>
<evidence type="ECO:0000259" key="9">
    <source>
        <dbReference type="PROSITE" id="PS50929"/>
    </source>
</evidence>
<evidence type="ECO:0000256" key="7">
    <source>
        <dbReference type="SAM" id="Phobius"/>
    </source>
</evidence>
<dbReference type="Gene3D" id="3.40.50.300">
    <property type="entry name" value="P-loop containing nucleotide triphosphate hydrolases"/>
    <property type="match status" value="1"/>
</dbReference>
<dbReference type="GO" id="GO:0005886">
    <property type="term" value="C:plasma membrane"/>
    <property type="evidence" value="ECO:0007669"/>
    <property type="project" value="UniProtKB-SubCell"/>
</dbReference>
<keyword evidence="4" id="KW-0067">ATP-binding</keyword>
<feature type="transmembrane region" description="Helical" evidence="7">
    <location>
        <begin position="144"/>
        <end position="172"/>
    </location>
</feature>
<dbReference type="PROSITE" id="PS50893">
    <property type="entry name" value="ABC_TRANSPORTER_2"/>
    <property type="match status" value="1"/>
</dbReference>
<dbReference type="Pfam" id="PF00664">
    <property type="entry name" value="ABC_membrane"/>
    <property type="match status" value="1"/>
</dbReference>
<dbReference type="OrthoDB" id="9769115at2"/>